<dbReference type="AlphaFoldDB" id="A0A261WLG8"/>
<proteinExistence type="predicted"/>
<name>A0A261WLG8_9PSED</name>
<accession>A0A261WLG8</accession>
<reference evidence="2" key="1">
    <citation type="journal article" date="2016" name="Sci. Rep.">
        <title>Genome analysis of the kiwifruit canker pathogen Pseudomonas syringae pv. actinidiae biovar 5.</title>
        <authorList>
            <person name="Fujikawa T."/>
            <person name="Sawada H."/>
        </authorList>
    </citation>
    <scope>NUCLEOTIDE SEQUENCE [LARGE SCALE GENOMIC DNA]</scope>
    <source>
        <strain evidence="2">MAFF 212061</strain>
    </source>
</reference>
<gene>
    <name evidence="1" type="ORF">CFN58_09135</name>
</gene>
<evidence type="ECO:0000313" key="2">
    <source>
        <dbReference type="Proteomes" id="UP000217163"/>
    </source>
</evidence>
<sequence length="65" mass="7157">MRRRFDVAMHARLFHSAMHRGQSESSTPLIQPPIVVIDAYLAPTFDPPHLVAPSADGLSPKHLAT</sequence>
<organism evidence="1 2">
    <name type="scientific">Pseudomonas avellanae</name>
    <dbReference type="NCBI Taxonomy" id="46257"/>
    <lineage>
        <taxon>Bacteria</taxon>
        <taxon>Pseudomonadati</taxon>
        <taxon>Pseudomonadota</taxon>
        <taxon>Gammaproteobacteria</taxon>
        <taxon>Pseudomonadales</taxon>
        <taxon>Pseudomonadaceae</taxon>
        <taxon>Pseudomonas</taxon>
    </lineage>
</organism>
<comment type="caution">
    <text evidence="1">The sequence shown here is derived from an EMBL/GenBank/DDBJ whole genome shotgun (WGS) entry which is preliminary data.</text>
</comment>
<evidence type="ECO:0000313" key="1">
    <source>
        <dbReference type="EMBL" id="OZI86753.1"/>
    </source>
</evidence>
<protein>
    <submittedName>
        <fullName evidence="1">Uncharacterized protein</fullName>
    </submittedName>
</protein>
<dbReference type="Proteomes" id="UP000217163">
    <property type="component" value="Unassembled WGS sequence"/>
</dbReference>
<dbReference type="EMBL" id="NKQU01000307">
    <property type="protein sequence ID" value="OZI86753.1"/>
    <property type="molecule type" value="Genomic_DNA"/>
</dbReference>
<feature type="non-terminal residue" evidence="1">
    <location>
        <position position="65"/>
    </location>
</feature>